<sequence>MIVSKKLFVKVGLIVVLFLCALMIFSPNIYNIPILRHPAFSDLDRREFGLKVHVSTVEAFYRNRESWPHSKLGGILFSNEPTPHPNLNENRTYLILIWKHWQWLMNRHVFNFGKASNDNILSYCSVKNCQFTGEDKLIDTADAVVVHLQKGVIPTVENRIAHQRWIFLSDESPINTFSVSKSIRSFEVLKDIFNWSMTYRSDTDVPVPYGRTVALEEPIMESFSVSDIPSLIPFWETKQKDVSATILMSNCQSKARNAILKELRKHMKVDVYGACSDVPENRNRCPGHFKEDCEPISSYLFYLALENSNCFQYLTEKVFFHAYSKGAVPVIFGPSKEDCETLLPPNSYIYIEKKKDAEQVAKDILMLTEDLDLYLSLHLWRNNFKVVNEHGFFGTKSHHLCRLCEALNFNDESKKIYRKEDLAWYLNPSLTCKKVN</sequence>
<dbReference type="InterPro" id="IPR038577">
    <property type="entry name" value="GT10-like_C_sf"/>
</dbReference>
<gene>
    <name evidence="16" type="primary">LOC113491952</name>
</gene>
<dbReference type="GO" id="GO:0008417">
    <property type="term" value="F:fucosyltransferase activity"/>
    <property type="evidence" value="ECO:0007669"/>
    <property type="project" value="InterPro"/>
</dbReference>
<dbReference type="EC" id="2.4.1.-" evidence="12"/>
<evidence type="ECO:0000256" key="8">
    <source>
        <dbReference type="ARBA" id="ARBA00022989"/>
    </source>
</evidence>
<evidence type="ECO:0000256" key="10">
    <source>
        <dbReference type="ARBA" id="ARBA00023136"/>
    </source>
</evidence>
<dbReference type="GO" id="GO:0032580">
    <property type="term" value="C:Golgi cisterna membrane"/>
    <property type="evidence" value="ECO:0007669"/>
    <property type="project" value="UniProtKB-SubCell"/>
</dbReference>
<protein>
    <recommendedName>
        <fullName evidence="12">Fucosyltransferase</fullName>
        <ecNumber evidence="12">2.4.1.-</ecNumber>
    </recommendedName>
</protein>
<accession>A0A7E5V9K6</accession>
<evidence type="ECO:0000256" key="11">
    <source>
        <dbReference type="ARBA" id="ARBA00023180"/>
    </source>
</evidence>
<evidence type="ECO:0000256" key="4">
    <source>
        <dbReference type="ARBA" id="ARBA00022676"/>
    </source>
</evidence>
<dbReference type="GeneID" id="113491952"/>
<dbReference type="InParanoid" id="A0A7E5V9K6"/>
<reference evidence="16" key="1">
    <citation type="submission" date="2025-08" db="UniProtKB">
        <authorList>
            <consortium name="RefSeq"/>
        </authorList>
    </citation>
    <scope>IDENTIFICATION</scope>
</reference>
<dbReference type="UniPathway" id="UPA00378"/>
<comment type="similarity">
    <text evidence="3 12">Belongs to the glycosyltransferase 10 family.</text>
</comment>
<comment type="subcellular location">
    <subcellularLocation>
        <location evidence="1 12">Golgi apparatus</location>
        <location evidence="1 12">Golgi stack membrane</location>
        <topology evidence="1 12">Single-pass type II membrane protein</topology>
    </subcellularLocation>
</comment>
<dbReference type="OrthoDB" id="427096at2759"/>
<dbReference type="KEGG" id="tnl:113491952"/>
<evidence type="ECO:0000256" key="9">
    <source>
        <dbReference type="ARBA" id="ARBA00023034"/>
    </source>
</evidence>
<keyword evidence="15" id="KW-1185">Reference proteome</keyword>
<keyword evidence="4 12" id="KW-0328">Glycosyltransferase</keyword>
<dbReference type="InterPro" id="IPR031481">
    <property type="entry name" value="Glyco_tran_10_N"/>
</dbReference>
<evidence type="ECO:0000259" key="14">
    <source>
        <dbReference type="Pfam" id="PF17039"/>
    </source>
</evidence>
<keyword evidence="10 12" id="KW-0472">Membrane</keyword>
<dbReference type="SUPFAM" id="SSF53756">
    <property type="entry name" value="UDP-Glycosyltransferase/glycogen phosphorylase"/>
    <property type="match status" value="1"/>
</dbReference>
<name>A0A7E5V9K6_TRINI</name>
<evidence type="ECO:0000313" key="16">
    <source>
        <dbReference type="RefSeq" id="XP_026724970.1"/>
    </source>
</evidence>
<feature type="domain" description="Fucosyltransferase N-terminal" evidence="14">
    <location>
        <begin position="92"/>
        <end position="210"/>
    </location>
</feature>
<dbReference type="FunFam" id="3.40.50.11660:FF:000002">
    <property type="entry name" value="Alpha-(1,3)-fucosyltransferase"/>
    <property type="match status" value="1"/>
</dbReference>
<proteinExistence type="inferred from homology"/>
<dbReference type="PANTHER" id="PTHR48438">
    <property type="entry name" value="ALPHA-(1,3)-FUCOSYLTRANSFERASE C-RELATED"/>
    <property type="match status" value="1"/>
</dbReference>
<evidence type="ECO:0000256" key="3">
    <source>
        <dbReference type="ARBA" id="ARBA00008919"/>
    </source>
</evidence>
<feature type="transmembrane region" description="Helical" evidence="12">
    <location>
        <begin position="7"/>
        <end position="26"/>
    </location>
</feature>
<dbReference type="InterPro" id="IPR001503">
    <property type="entry name" value="Glyco_trans_10"/>
</dbReference>
<keyword evidence="9 12" id="KW-0333">Golgi apparatus</keyword>
<dbReference type="Pfam" id="PF00852">
    <property type="entry name" value="Glyco_transf_10"/>
    <property type="match status" value="1"/>
</dbReference>
<keyword evidence="5 12" id="KW-0808">Transferase</keyword>
<evidence type="ECO:0000313" key="15">
    <source>
        <dbReference type="Proteomes" id="UP000322000"/>
    </source>
</evidence>
<dbReference type="Proteomes" id="UP000322000">
    <property type="component" value="Chromosome 3"/>
</dbReference>
<evidence type="ECO:0000256" key="5">
    <source>
        <dbReference type="ARBA" id="ARBA00022679"/>
    </source>
</evidence>
<organism evidence="15 16">
    <name type="scientific">Trichoplusia ni</name>
    <name type="common">Cabbage looper</name>
    <dbReference type="NCBI Taxonomy" id="7111"/>
    <lineage>
        <taxon>Eukaryota</taxon>
        <taxon>Metazoa</taxon>
        <taxon>Ecdysozoa</taxon>
        <taxon>Arthropoda</taxon>
        <taxon>Hexapoda</taxon>
        <taxon>Insecta</taxon>
        <taxon>Pterygota</taxon>
        <taxon>Neoptera</taxon>
        <taxon>Endopterygota</taxon>
        <taxon>Lepidoptera</taxon>
        <taxon>Glossata</taxon>
        <taxon>Ditrysia</taxon>
        <taxon>Noctuoidea</taxon>
        <taxon>Noctuidae</taxon>
        <taxon>Plusiinae</taxon>
        <taxon>Trichoplusia</taxon>
    </lineage>
</organism>
<evidence type="ECO:0000256" key="6">
    <source>
        <dbReference type="ARBA" id="ARBA00022692"/>
    </source>
</evidence>
<feature type="domain" description="Fucosyltransferase C-terminal" evidence="13">
    <location>
        <begin position="238"/>
        <end position="418"/>
    </location>
</feature>
<dbReference type="Gene3D" id="3.40.50.11660">
    <property type="entry name" value="Glycosyl transferase family 10, C-terminal domain"/>
    <property type="match status" value="1"/>
</dbReference>
<evidence type="ECO:0000256" key="12">
    <source>
        <dbReference type="RuleBase" id="RU003832"/>
    </source>
</evidence>
<keyword evidence="7" id="KW-0735">Signal-anchor</keyword>
<evidence type="ECO:0000259" key="13">
    <source>
        <dbReference type="Pfam" id="PF00852"/>
    </source>
</evidence>
<dbReference type="PANTHER" id="PTHR48438:SF1">
    <property type="entry name" value="ALPHA-(1,3)-FUCOSYLTRANSFERASE C-RELATED"/>
    <property type="match status" value="1"/>
</dbReference>
<dbReference type="RefSeq" id="XP_026724970.1">
    <property type="nucleotide sequence ID" value="XM_026869169.1"/>
</dbReference>
<keyword evidence="11" id="KW-0325">Glycoprotein</keyword>
<dbReference type="InterPro" id="IPR055270">
    <property type="entry name" value="Glyco_tran_10_C"/>
</dbReference>
<evidence type="ECO:0000256" key="7">
    <source>
        <dbReference type="ARBA" id="ARBA00022968"/>
    </source>
</evidence>
<evidence type="ECO:0000256" key="2">
    <source>
        <dbReference type="ARBA" id="ARBA00004922"/>
    </source>
</evidence>
<comment type="pathway">
    <text evidence="2">Protein modification; protein glycosylation.</text>
</comment>
<dbReference type="Pfam" id="PF17039">
    <property type="entry name" value="Glyco_tran_10_N"/>
    <property type="match status" value="1"/>
</dbReference>
<keyword evidence="8 12" id="KW-1133">Transmembrane helix</keyword>
<dbReference type="AlphaFoldDB" id="A0A7E5V9K6"/>
<evidence type="ECO:0000256" key="1">
    <source>
        <dbReference type="ARBA" id="ARBA00004447"/>
    </source>
</evidence>
<keyword evidence="6 12" id="KW-0812">Transmembrane</keyword>